<organism evidence="6 7">
    <name type="scientific">Zingiber officinale</name>
    <name type="common">Ginger</name>
    <name type="synonym">Amomum zingiber</name>
    <dbReference type="NCBI Taxonomy" id="94328"/>
    <lineage>
        <taxon>Eukaryota</taxon>
        <taxon>Viridiplantae</taxon>
        <taxon>Streptophyta</taxon>
        <taxon>Embryophyta</taxon>
        <taxon>Tracheophyta</taxon>
        <taxon>Spermatophyta</taxon>
        <taxon>Magnoliopsida</taxon>
        <taxon>Liliopsida</taxon>
        <taxon>Zingiberales</taxon>
        <taxon>Zingiberaceae</taxon>
        <taxon>Zingiber</taxon>
    </lineage>
</organism>
<dbReference type="SUPFAM" id="SSF74788">
    <property type="entry name" value="Cullin repeat-like"/>
    <property type="match status" value="1"/>
</dbReference>
<evidence type="ECO:0000256" key="3">
    <source>
        <dbReference type="SAM" id="Coils"/>
    </source>
</evidence>
<dbReference type="GO" id="GO:0005546">
    <property type="term" value="F:phosphatidylinositol-4,5-bisphosphate binding"/>
    <property type="evidence" value="ECO:0007669"/>
    <property type="project" value="InterPro"/>
</dbReference>
<feature type="coiled-coil region" evidence="3">
    <location>
        <begin position="247"/>
        <end position="276"/>
    </location>
</feature>
<dbReference type="AlphaFoldDB" id="A0A8J5ETN2"/>
<dbReference type="InterPro" id="IPR004140">
    <property type="entry name" value="Exo70"/>
</dbReference>
<keyword evidence="2" id="KW-0813">Transport</keyword>
<dbReference type="Gene3D" id="1.20.1280.170">
    <property type="entry name" value="Exocyst complex component Exo70"/>
    <property type="match status" value="1"/>
</dbReference>
<dbReference type="InterPro" id="IPR016159">
    <property type="entry name" value="Cullin_repeat-like_dom_sf"/>
</dbReference>
<dbReference type="GO" id="GO:0034457">
    <property type="term" value="C:Mpp10 complex"/>
    <property type="evidence" value="ECO:0007669"/>
    <property type="project" value="InterPro"/>
</dbReference>
<keyword evidence="3" id="KW-0175">Coiled coil</keyword>
<dbReference type="Pfam" id="PF04006">
    <property type="entry name" value="Mpp10"/>
    <property type="match status" value="1"/>
</dbReference>
<dbReference type="InterPro" id="IPR008930">
    <property type="entry name" value="Terpenoid_cyclase/PrenylTrfase"/>
</dbReference>
<gene>
    <name evidence="6" type="ORF">ZIOFF_071640</name>
</gene>
<evidence type="ECO:0000256" key="4">
    <source>
        <dbReference type="SAM" id="MobiDB-lite"/>
    </source>
</evidence>
<keyword evidence="7" id="KW-1185">Reference proteome</keyword>
<sequence length="1006" mass="113224">MAPLSVCRHRRPRAGRSRSDGAAGTCCSYFLVPSILGLETVSSSLYNLNRAAQVAFPGEEILARAKSFSYAFLREKEAAHQLLDKWIITKDLPGEVEYALDFPWYASLPRVEARLYLEQYGGGSDIWIGKTLYRMPLVNNDMYLELAKLDFNHCQAHHQLEWLYLQKWYEEAGLGWHGYDQAVKDWNDYSTYVLLTKFPSVPPTFQVIEDMSIQVNVPALAMEEVAPLAVSDAAMLAPEEIFHGKGNIKEEAELTKEERKRRRANQKRRFRRLKADNRTALQISIALLPSFPPRFVFLVDAPRFYSTLLPFVTNNEAPMERNHPHLPQKCSSFASIGDEKHREMDRNLSLGNIKLVYGHEKKERHAGDSIREEGEGEEATENSNAEQTGASLSAISDDIDKFISLLLSVDEGGERPEIPESTINKFVELVEKEIAKYESGEAKWTGEEEEEEPSLLHAIERVYKLTEAASSFSSETNYFQTMNRAGVLLHQAMCLLEDEFYALLQDPHASKPDPGSCSTKVKGPISSAQVHDSPEPTACESPLPYPPETVQRLRMIARAMVGAGYSIECCQVFAMARRNAFDAALPRLGLERVSIEDVSKMAWESLEGEVGSWIKAFQHATTAVFPAEHALCEAVFAGHRDVSDRLFCAFARAAFIQLLTFPEAVSMTKRSAEKLFKVLDIYETLRDAAPSVDALLPNAPEAGRDQGSCAEWITGPKTEIMAVKCRIGEAAAAIFCDLESSIKADNNKMPVPGGAVHPLTRYVMNYLKYACEYRATLEQVFREHKKSDNSSGYDGECSRNGAAENEETFSVQLLEVMNLLHSNLEAKSRLYKDLALCNIFMMNNGRYVAKKVKGSPEIHQILGENWYRRRSSELRQYHKNYQRETWSRVLTSLRDEGLTTHGKSGSGVAKPVLKERFKSFNAMIDEIHKTQSAWVVSDEQMQSELRVSVSAVIVPAYRSFLGRFSQHLDPGRQTEKYIKFAPDDLESLIDGLFEGNQSATPSKRRS</sequence>
<evidence type="ECO:0000313" key="6">
    <source>
        <dbReference type="EMBL" id="KAG6470566.1"/>
    </source>
</evidence>
<dbReference type="GO" id="GO:0000145">
    <property type="term" value="C:exocyst"/>
    <property type="evidence" value="ECO:0007669"/>
    <property type="project" value="InterPro"/>
</dbReference>
<proteinExistence type="inferred from homology"/>
<evidence type="ECO:0000256" key="2">
    <source>
        <dbReference type="ARBA" id="ARBA00022448"/>
    </source>
</evidence>
<dbReference type="Pfam" id="PF20669">
    <property type="entry name" value="Exo70_N"/>
    <property type="match status" value="1"/>
</dbReference>
<dbReference type="GO" id="GO:0005732">
    <property type="term" value="C:sno(s)RNA-containing ribonucleoprotein complex"/>
    <property type="evidence" value="ECO:0007669"/>
    <property type="project" value="InterPro"/>
</dbReference>
<dbReference type="InterPro" id="IPR012173">
    <property type="entry name" value="Mpp10"/>
</dbReference>
<feature type="compositionally biased region" description="Basic and acidic residues" evidence="4">
    <location>
        <begin position="361"/>
        <end position="373"/>
    </location>
</feature>
<comment type="similarity">
    <text evidence="1">Belongs to the EXO70 family.</text>
</comment>
<name>A0A8J5ETN2_ZINOF</name>
<dbReference type="InterPro" id="IPR008949">
    <property type="entry name" value="Isoprenoid_synthase_dom_sf"/>
</dbReference>
<dbReference type="Pfam" id="PF03081">
    <property type="entry name" value="Exo70_C"/>
    <property type="match status" value="1"/>
</dbReference>
<evidence type="ECO:0000256" key="1">
    <source>
        <dbReference type="ARBA" id="ARBA00006756"/>
    </source>
</evidence>
<dbReference type="EMBL" id="JACMSC010000021">
    <property type="protein sequence ID" value="KAG6470566.1"/>
    <property type="molecule type" value="Genomic_DNA"/>
</dbReference>
<feature type="region of interest" description="Disordered" evidence="4">
    <location>
        <begin position="510"/>
        <end position="543"/>
    </location>
</feature>
<dbReference type="GO" id="GO:0006887">
    <property type="term" value="P:exocytosis"/>
    <property type="evidence" value="ECO:0007669"/>
    <property type="project" value="InterPro"/>
</dbReference>
<dbReference type="InterPro" id="IPR046364">
    <property type="entry name" value="Exo70_C"/>
</dbReference>
<comment type="caution">
    <text evidence="6">The sequence shown here is derived from an EMBL/GenBank/DDBJ whole genome shotgun (WGS) entry which is preliminary data.</text>
</comment>
<dbReference type="Proteomes" id="UP000734854">
    <property type="component" value="Unassembled WGS sequence"/>
</dbReference>
<dbReference type="SUPFAM" id="SSF48239">
    <property type="entry name" value="Terpenoid cyclases/Protein prenyltransferases"/>
    <property type="match status" value="1"/>
</dbReference>
<dbReference type="PANTHER" id="PTHR12542">
    <property type="entry name" value="EXOCYST COMPLEX PROTEIN EXO70"/>
    <property type="match status" value="1"/>
</dbReference>
<accession>A0A8J5ETN2</accession>
<dbReference type="SUPFAM" id="SSF48576">
    <property type="entry name" value="Terpenoid synthases"/>
    <property type="match status" value="1"/>
</dbReference>
<reference evidence="6 7" key="1">
    <citation type="submission" date="2020-08" db="EMBL/GenBank/DDBJ databases">
        <title>Plant Genome Project.</title>
        <authorList>
            <person name="Zhang R.-G."/>
        </authorList>
    </citation>
    <scope>NUCLEOTIDE SEQUENCE [LARGE SCALE GENOMIC DNA]</scope>
    <source>
        <tissue evidence="6">Rhizome</tissue>
    </source>
</reference>
<evidence type="ECO:0000259" key="5">
    <source>
        <dbReference type="Pfam" id="PF03081"/>
    </source>
</evidence>
<feature type="region of interest" description="Disordered" evidence="4">
    <location>
        <begin position="361"/>
        <end position="390"/>
    </location>
</feature>
<dbReference type="InterPro" id="IPR036965">
    <property type="entry name" value="Terpene_synth_N_sf"/>
</dbReference>
<dbReference type="GO" id="GO:0010333">
    <property type="term" value="F:terpene synthase activity"/>
    <property type="evidence" value="ECO:0007669"/>
    <property type="project" value="InterPro"/>
</dbReference>
<feature type="domain" description="Exocyst complex subunit Exo70 C-terminal" evidence="5">
    <location>
        <begin position="612"/>
        <end position="990"/>
    </location>
</feature>
<protein>
    <recommendedName>
        <fullName evidence="5">Exocyst complex subunit Exo70 C-terminal domain-containing protein</fullName>
    </recommendedName>
</protein>
<dbReference type="GO" id="GO:0006364">
    <property type="term" value="P:rRNA processing"/>
    <property type="evidence" value="ECO:0007669"/>
    <property type="project" value="InterPro"/>
</dbReference>
<dbReference type="Gene3D" id="1.50.10.130">
    <property type="entry name" value="Terpene synthase, N-terminal domain"/>
    <property type="match status" value="1"/>
</dbReference>
<evidence type="ECO:0000313" key="7">
    <source>
        <dbReference type="Proteomes" id="UP000734854"/>
    </source>
</evidence>
<dbReference type="PANTHER" id="PTHR12542:SF127">
    <property type="entry name" value="EXOCYST COMPLEX COMPONENT EXO70C1"/>
    <property type="match status" value="1"/>
</dbReference>